<evidence type="ECO:0000313" key="1">
    <source>
        <dbReference type="EMBL" id="JAH87175.1"/>
    </source>
</evidence>
<dbReference type="EMBL" id="GBXM01021402">
    <property type="protein sequence ID" value="JAH87175.1"/>
    <property type="molecule type" value="Transcribed_RNA"/>
</dbReference>
<accession>A0A0E9WC73</accession>
<organism evidence="1">
    <name type="scientific">Anguilla anguilla</name>
    <name type="common">European freshwater eel</name>
    <name type="synonym">Muraena anguilla</name>
    <dbReference type="NCBI Taxonomy" id="7936"/>
    <lineage>
        <taxon>Eukaryota</taxon>
        <taxon>Metazoa</taxon>
        <taxon>Chordata</taxon>
        <taxon>Craniata</taxon>
        <taxon>Vertebrata</taxon>
        <taxon>Euteleostomi</taxon>
        <taxon>Actinopterygii</taxon>
        <taxon>Neopterygii</taxon>
        <taxon>Teleostei</taxon>
        <taxon>Anguilliformes</taxon>
        <taxon>Anguillidae</taxon>
        <taxon>Anguilla</taxon>
    </lineage>
</organism>
<reference evidence="1" key="2">
    <citation type="journal article" date="2015" name="Fish Shellfish Immunol.">
        <title>Early steps in the European eel (Anguilla anguilla)-Vibrio vulnificus interaction in the gills: Role of the RtxA13 toxin.</title>
        <authorList>
            <person name="Callol A."/>
            <person name="Pajuelo D."/>
            <person name="Ebbesson L."/>
            <person name="Teles M."/>
            <person name="MacKenzie S."/>
            <person name="Amaro C."/>
        </authorList>
    </citation>
    <scope>NUCLEOTIDE SEQUENCE</scope>
</reference>
<dbReference type="AlphaFoldDB" id="A0A0E9WC73"/>
<sequence length="45" mass="4997">MICAQAVRLFVSILSRNGARLKLQRSPLGLSSSGSYRFISLSWLI</sequence>
<name>A0A0E9WC73_ANGAN</name>
<proteinExistence type="predicted"/>
<protein>
    <submittedName>
        <fullName evidence="1">Uncharacterized protein</fullName>
    </submittedName>
</protein>
<reference evidence="1" key="1">
    <citation type="submission" date="2014-11" db="EMBL/GenBank/DDBJ databases">
        <authorList>
            <person name="Amaro Gonzalez C."/>
        </authorList>
    </citation>
    <scope>NUCLEOTIDE SEQUENCE</scope>
</reference>